<gene>
    <name evidence="4" type="ORF">ABZ510_19405</name>
</gene>
<dbReference type="Gene3D" id="3.40.50.1820">
    <property type="entry name" value="alpha/beta hydrolase"/>
    <property type="match status" value="1"/>
</dbReference>
<accession>A0ABV2WT12</accession>
<dbReference type="PANTHER" id="PTHR43798">
    <property type="entry name" value="MONOACYLGLYCEROL LIPASE"/>
    <property type="match status" value="1"/>
</dbReference>
<dbReference type="Proteomes" id="UP001550628">
    <property type="component" value="Unassembled WGS sequence"/>
</dbReference>
<dbReference type="SUPFAM" id="SSF53474">
    <property type="entry name" value="alpha/beta-Hydrolases"/>
    <property type="match status" value="1"/>
</dbReference>
<keyword evidence="2 4" id="KW-0378">Hydrolase</keyword>
<name>A0ABV2WT12_9NOCA</name>
<dbReference type="InterPro" id="IPR000073">
    <property type="entry name" value="AB_hydrolase_1"/>
</dbReference>
<evidence type="ECO:0000256" key="1">
    <source>
        <dbReference type="ARBA" id="ARBA00010088"/>
    </source>
</evidence>
<evidence type="ECO:0000313" key="5">
    <source>
        <dbReference type="Proteomes" id="UP001550628"/>
    </source>
</evidence>
<reference evidence="4 5" key="1">
    <citation type="submission" date="2024-06" db="EMBL/GenBank/DDBJ databases">
        <title>The Natural Products Discovery Center: Release of the First 8490 Sequenced Strains for Exploring Actinobacteria Biosynthetic Diversity.</title>
        <authorList>
            <person name="Kalkreuter E."/>
            <person name="Kautsar S.A."/>
            <person name="Yang D."/>
            <person name="Bader C.D."/>
            <person name="Teijaro C.N."/>
            <person name="Fluegel L."/>
            <person name="Davis C.M."/>
            <person name="Simpson J.R."/>
            <person name="Lauterbach L."/>
            <person name="Steele A.D."/>
            <person name="Gui C."/>
            <person name="Meng S."/>
            <person name="Li G."/>
            <person name="Viehrig K."/>
            <person name="Ye F."/>
            <person name="Su P."/>
            <person name="Kiefer A.F."/>
            <person name="Nichols A."/>
            <person name="Cepeda A.J."/>
            <person name="Yan W."/>
            <person name="Fan B."/>
            <person name="Jiang Y."/>
            <person name="Adhikari A."/>
            <person name="Zheng C.-J."/>
            <person name="Schuster L."/>
            <person name="Cowan T.M."/>
            <person name="Smanski M.J."/>
            <person name="Chevrette M.G."/>
            <person name="De Carvalho L.P.S."/>
            <person name="Shen B."/>
        </authorList>
    </citation>
    <scope>NUCLEOTIDE SEQUENCE [LARGE SCALE GENOMIC DNA]</scope>
    <source>
        <strain evidence="4 5">NPDC019708</strain>
    </source>
</reference>
<evidence type="ECO:0000259" key="3">
    <source>
        <dbReference type="Pfam" id="PF00561"/>
    </source>
</evidence>
<dbReference type="PANTHER" id="PTHR43798:SF33">
    <property type="entry name" value="HYDROLASE, PUTATIVE (AFU_ORTHOLOGUE AFUA_2G14860)-RELATED"/>
    <property type="match status" value="1"/>
</dbReference>
<keyword evidence="5" id="KW-1185">Reference proteome</keyword>
<comment type="caution">
    <text evidence="4">The sequence shown here is derived from an EMBL/GenBank/DDBJ whole genome shotgun (WGS) entry which is preliminary data.</text>
</comment>
<dbReference type="Pfam" id="PF00561">
    <property type="entry name" value="Abhydrolase_1"/>
    <property type="match status" value="1"/>
</dbReference>
<organism evidence="4 5">
    <name type="scientific">Nocardia rhamnosiphila</name>
    <dbReference type="NCBI Taxonomy" id="426716"/>
    <lineage>
        <taxon>Bacteria</taxon>
        <taxon>Bacillati</taxon>
        <taxon>Actinomycetota</taxon>
        <taxon>Actinomycetes</taxon>
        <taxon>Mycobacteriales</taxon>
        <taxon>Nocardiaceae</taxon>
        <taxon>Nocardia</taxon>
    </lineage>
</organism>
<evidence type="ECO:0000256" key="2">
    <source>
        <dbReference type="ARBA" id="ARBA00022801"/>
    </source>
</evidence>
<dbReference type="GO" id="GO:0016787">
    <property type="term" value="F:hydrolase activity"/>
    <property type="evidence" value="ECO:0007669"/>
    <property type="project" value="UniProtKB-KW"/>
</dbReference>
<protein>
    <submittedName>
        <fullName evidence="4">Alpha/beta hydrolase</fullName>
    </submittedName>
</protein>
<evidence type="ECO:0000313" key="4">
    <source>
        <dbReference type="EMBL" id="MEU1954020.1"/>
    </source>
</evidence>
<dbReference type="RefSeq" id="WP_356954158.1">
    <property type="nucleotide sequence ID" value="NZ_JBEYBD010000001.1"/>
</dbReference>
<dbReference type="PRINTS" id="PR00793">
    <property type="entry name" value="PROAMNOPTASE"/>
</dbReference>
<comment type="similarity">
    <text evidence="1">Belongs to the peptidase S33 family.</text>
</comment>
<sequence length="339" mass="37310">MRIPGTKHSQRLRITAAEGIDEAGFVQIGGIGQWISIRGEHRGNPVLLELHGGPGASNLIYATRTRGWEHHFTVVRWDMRGAGKTFGHTGPDGQGEMSLRQLEHDALEVAVYVQDRLGVDKVVLVGCSFGSFVALRLARRHPQLFSAYVGTDQNINAGGRENTAYLGLLERLEKSGKHKDLAAVTAMGADRSTWTTKDWSQYNKYTVSSDPVTFDTVKKVVMGSLLTSPLHSLGEVGTYLKAMSFSECLAPQSVAIDEWAEGTTLAIPFFLFQGERDVITPPESAKSFFDDVTAPVKKFALIESASHFAAFRRPDRFLDLLLAHVRPTHTPDPNDPQHS</sequence>
<dbReference type="InterPro" id="IPR029058">
    <property type="entry name" value="AB_hydrolase_fold"/>
</dbReference>
<feature type="domain" description="AB hydrolase-1" evidence="3">
    <location>
        <begin position="45"/>
        <end position="153"/>
    </location>
</feature>
<dbReference type="InterPro" id="IPR050266">
    <property type="entry name" value="AB_hydrolase_sf"/>
</dbReference>
<dbReference type="InterPro" id="IPR002410">
    <property type="entry name" value="Peptidase_S33"/>
</dbReference>
<proteinExistence type="inferred from homology"/>
<dbReference type="EMBL" id="JBEYBF010000013">
    <property type="protein sequence ID" value="MEU1954020.1"/>
    <property type="molecule type" value="Genomic_DNA"/>
</dbReference>